<protein>
    <recommendedName>
        <fullName evidence="17">Ecdysone-induced protein 78C</fullName>
    </recommendedName>
</protein>
<dbReference type="GO" id="GO:0004879">
    <property type="term" value="F:nuclear receptor activity"/>
    <property type="evidence" value="ECO:0007669"/>
    <property type="project" value="InterPro"/>
</dbReference>
<dbReference type="InterPro" id="IPR001628">
    <property type="entry name" value="Znf_hrmn_rcpt"/>
</dbReference>
<evidence type="ECO:0000313" key="16">
    <source>
        <dbReference type="Proteomes" id="UP001208570"/>
    </source>
</evidence>
<reference evidence="15" key="1">
    <citation type="journal article" date="2023" name="Mol. Biol. Evol.">
        <title>Third-Generation Sequencing Reveals the Adaptive Role of the Epigenome in Three Deep-Sea Polychaetes.</title>
        <authorList>
            <person name="Perez M."/>
            <person name="Aroh O."/>
            <person name="Sun Y."/>
            <person name="Lan Y."/>
            <person name="Juniper S.K."/>
            <person name="Young C.R."/>
            <person name="Angers B."/>
            <person name="Qian P.Y."/>
        </authorList>
    </citation>
    <scope>NUCLEOTIDE SEQUENCE</scope>
    <source>
        <strain evidence="15">P08H-3</strain>
    </source>
</reference>
<dbReference type="SMART" id="SM00430">
    <property type="entry name" value="HOLI"/>
    <property type="match status" value="1"/>
</dbReference>
<keyword evidence="5 11" id="KW-0862">Zinc</keyword>
<keyword evidence="8 11" id="KW-0804">Transcription</keyword>
<evidence type="ECO:0000256" key="12">
    <source>
        <dbReference type="SAM" id="MobiDB-lite"/>
    </source>
</evidence>
<dbReference type="CDD" id="cd07165">
    <property type="entry name" value="NR_DBD_DmE78_like"/>
    <property type="match status" value="1"/>
</dbReference>
<dbReference type="AlphaFoldDB" id="A0AAD9N087"/>
<evidence type="ECO:0000313" key="15">
    <source>
        <dbReference type="EMBL" id="KAK2149499.1"/>
    </source>
</evidence>
<comment type="subcellular location">
    <subcellularLocation>
        <location evidence="1 11">Nucleus</location>
    </subcellularLocation>
</comment>
<dbReference type="InterPro" id="IPR001723">
    <property type="entry name" value="Nuclear_hrmn_rcpt"/>
</dbReference>
<evidence type="ECO:0000256" key="10">
    <source>
        <dbReference type="ARBA" id="ARBA00023242"/>
    </source>
</evidence>
<comment type="caution">
    <text evidence="15">The sequence shown here is derived from an EMBL/GenBank/DDBJ whole genome shotgun (WGS) entry which is preliminary data.</text>
</comment>
<dbReference type="SUPFAM" id="SSF48508">
    <property type="entry name" value="Nuclear receptor ligand-binding domain"/>
    <property type="match status" value="1"/>
</dbReference>
<evidence type="ECO:0000256" key="5">
    <source>
        <dbReference type="ARBA" id="ARBA00022833"/>
    </source>
</evidence>
<dbReference type="InterPro" id="IPR035500">
    <property type="entry name" value="NHR-like_dom_sf"/>
</dbReference>
<dbReference type="GO" id="GO:0043565">
    <property type="term" value="F:sequence-specific DNA binding"/>
    <property type="evidence" value="ECO:0007669"/>
    <property type="project" value="InterPro"/>
</dbReference>
<dbReference type="FunFam" id="3.30.50.10:FF:000044">
    <property type="entry name" value="retinoic acid receptor beta isoform X4"/>
    <property type="match status" value="1"/>
</dbReference>
<evidence type="ECO:0000256" key="11">
    <source>
        <dbReference type="RuleBase" id="RU004334"/>
    </source>
</evidence>
<evidence type="ECO:0000256" key="8">
    <source>
        <dbReference type="ARBA" id="ARBA00023163"/>
    </source>
</evidence>
<dbReference type="PROSITE" id="PS51030">
    <property type="entry name" value="NUCLEAR_REC_DBD_2"/>
    <property type="match status" value="1"/>
</dbReference>
<proteinExistence type="inferred from homology"/>
<keyword evidence="6 11" id="KW-0805">Transcription regulation</keyword>
<evidence type="ECO:0000256" key="1">
    <source>
        <dbReference type="ARBA" id="ARBA00004123"/>
    </source>
</evidence>
<evidence type="ECO:0008006" key="17">
    <source>
        <dbReference type="Google" id="ProtNLM"/>
    </source>
</evidence>
<feature type="compositionally biased region" description="Low complexity" evidence="12">
    <location>
        <begin position="40"/>
        <end position="52"/>
    </location>
</feature>
<dbReference type="EMBL" id="JAODUP010000449">
    <property type="protein sequence ID" value="KAK2149499.1"/>
    <property type="molecule type" value="Genomic_DNA"/>
</dbReference>
<evidence type="ECO:0000256" key="3">
    <source>
        <dbReference type="ARBA" id="ARBA00022723"/>
    </source>
</evidence>
<feature type="domain" description="Nuclear receptor" evidence="13">
    <location>
        <begin position="111"/>
        <end position="186"/>
    </location>
</feature>
<sequence length="475" mass="53238">MNTGLDSVVNGLGPVENGLLSEVIPGNISLDSMPGLTDVNASNNPCSAPSSPVGHNSSPHPSSRKAYPSLSPNLSPTKTLPHQAASQNGLASQEQGTSIMMPDSNSTRQAFIPCKVCGDKASGYHYGVTSCEGCKGFFRRSIQKQIEYRCLRDGKCLVMRLNRNRCQYCRFKKCLAVGMSRDSVRYGRVPKGSKTAEEQYVSSAEHQQYQVALEKQQLAMYDIILTVSQAHHSNCNTTDEKIKSISKKTFTLISKLDFDNTLGSTEHILEAHRCQMFQNLAAYILPTIQRVVEFAKRIPGFADLSQDDQLILIKCGFFEIWLSWMTKLFNSTDKTLTLEDGSVVPKGELDIVYTPDIVSDMFSFAQSFGALKLNDTEIGLFSACALVDTSRPNISNMTMVEKIQERLREALKLQISRNHMSETMLFSQLMDKLRQLHTIGLRHGQLLGWFRERWYLIDTPPLFAEIYDIRKTEDD</sequence>
<evidence type="ECO:0000259" key="14">
    <source>
        <dbReference type="PROSITE" id="PS51843"/>
    </source>
</evidence>
<dbReference type="PRINTS" id="PR00047">
    <property type="entry name" value="STROIDFINGER"/>
</dbReference>
<keyword evidence="7 11" id="KW-0238">DNA-binding</keyword>
<keyword evidence="9 11" id="KW-0675">Receptor</keyword>
<dbReference type="Gene3D" id="1.10.565.10">
    <property type="entry name" value="Retinoid X Receptor"/>
    <property type="match status" value="1"/>
</dbReference>
<dbReference type="SMART" id="SM00399">
    <property type="entry name" value="ZnF_C4"/>
    <property type="match status" value="1"/>
</dbReference>
<evidence type="ECO:0000259" key="13">
    <source>
        <dbReference type="PROSITE" id="PS51030"/>
    </source>
</evidence>
<dbReference type="Proteomes" id="UP001208570">
    <property type="component" value="Unassembled WGS sequence"/>
</dbReference>
<dbReference type="PRINTS" id="PR00546">
    <property type="entry name" value="THYROIDHORMR"/>
</dbReference>
<keyword evidence="4 11" id="KW-0863">Zinc-finger</keyword>
<evidence type="ECO:0000256" key="6">
    <source>
        <dbReference type="ARBA" id="ARBA00023015"/>
    </source>
</evidence>
<dbReference type="InterPro" id="IPR013088">
    <property type="entry name" value="Znf_NHR/GATA"/>
</dbReference>
<dbReference type="GO" id="GO:0005634">
    <property type="term" value="C:nucleus"/>
    <property type="evidence" value="ECO:0007669"/>
    <property type="project" value="UniProtKB-SubCell"/>
</dbReference>
<keyword evidence="10 11" id="KW-0539">Nucleus</keyword>
<dbReference type="GO" id="GO:0008270">
    <property type="term" value="F:zinc ion binding"/>
    <property type="evidence" value="ECO:0007669"/>
    <property type="project" value="UniProtKB-KW"/>
</dbReference>
<evidence type="ECO:0000256" key="2">
    <source>
        <dbReference type="ARBA" id="ARBA00008092"/>
    </source>
</evidence>
<evidence type="ECO:0000256" key="9">
    <source>
        <dbReference type="ARBA" id="ARBA00023170"/>
    </source>
</evidence>
<evidence type="ECO:0000256" key="4">
    <source>
        <dbReference type="ARBA" id="ARBA00022771"/>
    </source>
</evidence>
<gene>
    <name evidence="15" type="ORF">LSH36_449g03009</name>
</gene>
<dbReference type="PRINTS" id="PR00398">
    <property type="entry name" value="STRDHORMONER"/>
</dbReference>
<dbReference type="PANTHER" id="PTHR45805:SF10">
    <property type="entry name" value="ECDYSONE-INDUCED PROTEIN 78C"/>
    <property type="match status" value="1"/>
</dbReference>
<feature type="region of interest" description="Disordered" evidence="12">
    <location>
        <begin position="35"/>
        <end position="102"/>
    </location>
</feature>
<evidence type="ECO:0000256" key="7">
    <source>
        <dbReference type="ARBA" id="ARBA00023125"/>
    </source>
</evidence>
<feature type="domain" description="NR LBD" evidence="14">
    <location>
        <begin position="219"/>
        <end position="469"/>
    </location>
</feature>
<dbReference type="PROSITE" id="PS00031">
    <property type="entry name" value="NUCLEAR_REC_DBD_1"/>
    <property type="match status" value="1"/>
</dbReference>
<feature type="compositionally biased region" description="Polar residues" evidence="12">
    <location>
        <begin position="70"/>
        <end position="102"/>
    </location>
</feature>
<dbReference type="Pfam" id="PF00104">
    <property type="entry name" value="Hormone_recep"/>
    <property type="match status" value="1"/>
</dbReference>
<dbReference type="SUPFAM" id="SSF57716">
    <property type="entry name" value="Glucocorticoid receptor-like (DNA-binding domain)"/>
    <property type="match status" value="1"/>
</dbReference>
<dbReference type="PANTHER" id="PTHR45805">
    <property type="entry name" value="NUCLEAR HORMONE RECEPTOR HR3-RELATED"/>
    <property type="match status" value="1"/>
</dbReference>
<dbReference type="Pfam" id="PF00105">
    <property type="entry name" value="zf-C4"/>
    <property type="match status" value="1"/>
</dbReference>
<accession>A0AAD9N087</accession>
<dbReference type="PROSITE" id="PS51843">
    <property type="entry name" value="NR_LBD"/>
    <property type="match status" value="1"/>
</dbReference>
<dbReference type="InterPro" id="IPR001728">
    <property type="entry name" value="ThyrH_rcpt"/>
</dbReference>
<organism evidence="15 16">
    <name type="scientific">Paralvinella palmiformis</name>
    <dbReference type="NCBI Taxonomy" id="53620"/>
    <lineage>
        <taxon>Eukaryota</taxon>
        <taxon>Metazoa</taxon>
        <taxon>Spiralia</taxon>
        <taxon>Lophotrochozoa</taxon>
        <taxon>Annelida</taxon>
        <taxon>Polychaeta</taxon>
        <taxon>Sedentaria</taxon>
        <taxon>Canalipalpata</taxon>
        <taxon>Terebellida</taxon>
        <taxon>Terebelliformia</taxon>
        <taxon>Alvinellidae</taxon>
        <taxon>Paralvinella</taxon>
    </lineage>
</organism>
<keyword evidence="16" id="KW-1185">Reference proteome</keyword>
<comment type="similarity">
    <text evidence="2">Belongs to the nuclear hormone receptor family. NR1 subfamily.</text>
</comment>
<keyword evidence="3 11" id="KW-0479">Metal-binding</keyword>
<dbReference type="InterPro" id="IPR000536">
    <property type="entry name" value="Nucl_hrmn_rcpt_lig-bd"/>
</dbReference>
<dbReference type="Gene3D" id="3.30.50.10">
    <property type="entry name" value="Erythroid Transcription Factor GATA-1, subunit A"/>
    <property type="match status" value="1"/>
</dbReference>
<name>A0AAD9N087_9ANNE</name>